<dbReference type="GO" id="GO:0051537">
    <property type="term" value="F:2 iron, 2 sulfur cluster binding"/>
    <property type="evidence" value="ECO:0007669"/>
    <property type="project" value="UniProtKB-KW"/>
</dbReference>
<dbReference type="PROSITE" id="PS51384">
    <property type="entry name" value="FAD_FR"/>
    <property type="match status" value="1"/>
</dbReference>
<dbReference type="PIRSF" id="PIRSF006816">
    <property type="entry name" value="Cyc3_hyd_g"/>
    <property type="match status" value="1"/>
</dbReference>
<dbReference type="PANTHER" id="PTHR43513:SF3">
    <property type="entry name" value="DIHYDROOROTATE DEHYDROGENASE B (NAD(+)), ELECTRON TRANSFER SUBUNIT-RELATED"/>
    <property type="match status" value="1"/>
</dbReference>
<keyword evidence="10 11" id="KW-0411">Iron-sulfur</keyword>
<organism evidence="15 16">
    <name type="scientific">Thermodesulfatator autotrophicus</name>
    <dbReference type="NCBI Taxonomy" id="1795632"/>
    <lineage>
        <taxon>Bacteria</taxon>
        <taxon>Pseudomonadati</taxon>
        <taxon>Thermodesulfobacteriota</taxon>
        <taxon>Thermodesulfobacteria</taxon>
        <taxon>Thermodesulfobacteriales</taxon>
        <taxon>Thermodesulfatatoraceae</taxon>
        <taxon>Thermodesulfatator</taxon>
    </lineage>
</organism>
<evidence type="ECO:0000256" key="5">
    <source>
        <dbReference type="ARBA" id="ARBA00022723"/>
    </source>
</evidence>
<feature type="binding site" evidence="11 13">
    <location>
        <position position="225"/>
    </location>
    <ligand>
        <name>[2Fe-2S] cluster</name>
        <dbReference type="ChEBI" id="CHEBI:190135"/>
    </ligand>
</feature>
<dbReference type="SUPFAM" id="SSF52343">
    <property type="entry name" value="Ferredoxin reductase-like, C-terminal NADP-linked domain"/>
    <property type="match status" value="1"/>
</dbReference>
<dbReference type="InterPro" id="IPR023455">
    <property type="entry name" value="Dihydroorotate_DHASE_ETsu"/>
</dbReference>
<evidence type="ECO:0000256" key="10">
    <source>
        <dbReference type="ARBA" id="ARBA00023014"/>
    </source>
</evidence>
<dbReference type="Gene3D" id="2.10.240.10">
    <property type="entry name" value="Dihydroorotate dehydrogenase, electron transfer subunit"/>
    <property type="match status" value="1"/>
</dbReference>
<dbReference type="Gene3D" id="3.40.50.80">
    <property type="entry name" value="Nucleotide-binding domain of ferredoxin-NADP reductase (FNR) module"/>
    <property type="match status" value="1"/>
</dbReference>
<feature type="binding site" evidence="11 12">
    <location>
        <begin position="57"/>
        <end position="60"/>
    </location>
    <ligand>
        <name>FAD</name>
        <dbReference type="ChEBI" id="CHEBI:57692"/>
    </ligand>
</feature>
<comment type="similarity">
    <text evidence="1 11">Belongs to the PyrK family.</text>
</comment>
<dbReference type="InterPro" id="IPR012165">
    <property type="entry name" value="Cyt_c3_hydrogenase_gsu"/>
</dbReference>
<dbReference type="UniPathway" id="UPA00070">
    <property type="reaction ID" value="UER00945"/>
</dbReference>
<comment type="caution">
    <text evidence="11">Lacks conserved residue(s) required for the propagation of feature annotation.</text>
</comment>
<dbReference type="Gene3D" id="2.40.30.10">
    <property type="entry name" value="Translation factors"/>
    <property type="match status" value="1"/>
</dbReference>
<feature type="binding site" evidence="11 13">
    <location>
        <position position="246"/>
    </location>
    <ligand>
        <name>[2Fe-2S] cluster</name>
        <dbReference type="ChEBI" id="CHEBI:190135"/>
    </ligand>
</feature>
<accession>A0A177E8T1</accession>
<evidence type="ECO:0000256" key="2">
    <source>
        <dbReference type="ARBA" id="ARBA00022448"/>
    </source>
</evidence>
<dbReference type="GO" id="GO:0009055">
    <property type="term" value="F:electron transfer activity"/>
    <property type="evidence" value="ECO:0007669"/>
    <property type="project" value="UniProtKB-UniRule"/>
</dbReference>
<comment type="pathway">
    <text evidence="11">Pyrimidine metabolism; UMP biosynthesis via de novo pathway; orotate from (S)-dihydroorotate (NAD(+) route): step 1/1.</text>
</comment>
<evidence type="ECO:0000256" key="12">
    <source>
        <dbReference type="PIRSR" id="PIRSR006816-1"/>
    </source>
</evidence>
<dbReference type="GO" id="GO:0046872">
    <property type="term" value="F:metal ion binding"/>
    <property type="evidence" value="ECO:0007669"/>
    <property type="project" value="UniProtKB-KW"/>
</dbReference>
<gene>
    <name evidence="11" type="primary">pyrK</name>
    <name evidence="15" type="ORF">TH606_01940</name>
</gene>
<dbReference type="InterPro" id="IPR017938">
    <property type="entry name" value="Riboflavin_synthase-like_b-brl"/>
</dbReference>
<comment type="cofactor">
    <cofactor evidence="13">
        <name>[2Fe-2S] cluster</name>
        <dbReference type="ChEBI" id="CHEBI:190135"/>
    </cofactor>
    <text evidence="13">Binds 1 [2Fe-2S] cluster per subunit.</text>
</comment>
<dbReference type="Proteomes" id="UP000076964">
    <property type="component" value="Unassembled WGS sequence"/>
</dbReference>
<keyword evidence="9 11" id="KW-0408">Iron</keyword>
<evidence type="ECO:0000256" key="6">
    <source>
        <dbReference type="ARBA" id="ARBA00022827"/>
    </source>
</evidence>
<dbReference type="InterPro" id="IPR039261">
    <property type="entry name" value="FNR_nucleotide-bd"/>
</dbReference>
<dbReference type="SUPFAM" id="SSF63380">
    <property type="entry name" value="Riboflavin synthase domain-like"/>
    <property type="match status" value="1"/>
</dbReference>
<dbReference type="HAMAP" id="MF_01211">
    <property type="entry name" value="DHODB_Fe_S_bind"/>
    <property type="match status" value="1"/>
</dbReference>
<evidence type="ECO:0000256" key="13">
    <source>
        <dbReference type="PIRSR" id="PIRSR006816-2"/>
    </source>
</evidence>
<keyword evidence="6 11" id="KW-0274">FAD</keyword>
<evidence type="ECO:0000256" key="1">
    <source>
        <dbReference type="ARBA" id="ARBA00006422"/>
    </source>
</evidence>
<keyword evidence="3 11" id="KW-0285">Flavoprotein</keyword>
<comment type="subunit">
    <text evidence="11">Heterotetramer of 2 PyrK and 2 PyrD type B subunits.</text>
</comment>
<comment type="function">
    <text evidence="11">Responsible for channeling the electrons from the oxidation of dihydroorotate from the FMN redox center in the PyrD type B subunit to the ultimate electron acceptor NAD(+).</text>
</comment>
<evidence type="ECO:0000313" key="16">
    <source>
        <dbReference type="Proteomes" id="UP000076964"/>
    </source>
</evidence>
<dbReference type="EMBL" id="LSFI01000006">
    <property type="protein sequence ID" value="OAG28363.1"/>
    <property type="molecule type" value="Genomic_DNA"/>
</dbReference>
<evidence type="ECO:0000256" key="9">
    <source>
        <dbReference type="ARBA" id="ARBA00023004"/>
    </source>
</evidence>
<dbReference type="AlphaFoldDB" id="A0A177E8T1"/>
<dbReference type="GO" id="GO:0050660">
    <property type="term" value="F:flavin adenine dinucleotide binding"/>
    <property type="evidence" value="ECO:0007669"/>
    <property type="project" value="InterPro"/>
</dbReference>
<proteinExistence type="inferred from homology"/>
<dbReference type="Pfam" id="PF00175">
    <property type="entry name" value="NAD_binding_1"/>
    <property type="match status" value="1"/>
</dbReference>
<sequence>MLFSGEKEPVNLFTVKENRKLSQRYHLLILEGELENPLPGQFVMVRAWPGFDPLLARPFSIHDHEPDKLSLLFEVKGRGTKLLAALEPGAKVEVLGPLGQGFPEVNSGEVILVAGGIGIAPFFWTAKKLKEKGLQINLFYGARTKNDFLRLKEFEDLGISLNLSTEDGSLGFKGFVTEPLKGYLHEPGEKIIFACGPMPMLSAVAKVAKDLGVRAYVSLEAHMACGLGMCLGCVVKRQERGYLHVCSEGPVVPAERVF</sequence>
<feature type="binding site" evidence="11 12">
    <location>
        <begin position="79"/>
        <end position="80"/>
    </location>
    <ligand>
        <name>FAD</name>
        <dbReference type="ChEBI" id="CHEBI:57692"/>
    </ligand>
</feature>
<keyword evidence="8 11" id="KW-0249">Electron transport</keyword>
<dbReference type="InterPro" id="IPR017927">
    <property type="entry name" value="FAD-bd_FR_type"/>
</dbReference>
<keyword evidence="5 11" id="KW-0479">Metal-binding</keyword>
<evidence type="ECO:0000259" key="14">
    <source>
        <dbReference type="PROSITE" id="PS51384"/>
    </source>
</evidence>
<dbReference type="CDD" id="cd06218">
    <property type="entry name" value="DHOD_e_trans"/>
    <property type="match status" value="1"/>
</dbReference>
<evidence type="ECO:0000256" key="7">
    <source>
        <dbReference type="ARBA" id="ARBA00022975"/>
    </source>
</evidence>
<dbReference type="InterPro" id="IPR001433">
    <property type="entry name" value="OxRdtase_FAD/NAD-bd"/>
</dbReference>
<name>A0A177E8T1_9BACT</name>
<keyword evidence="4 11" id="KW-0001">2Fe-2S</keyword>
<dbReference type="GO" id="GO:0044205">
    <property type="term" value="P:'de novo' UMP biosynthetic process"/>
    <property type="evidence" value="ECO:0007669"/>
    <property type="project" value="UniProtKB-UniRule"/>
</dbReference>
<evidence type="ECO:0000256" key="11">
    <source>
        <dbReference type="HAMAP-Rule" id="MF_01211"/>
    </source>
</evidence>
<dbReference type="Pfam" id="PF10418">
    <property type="entry name" value="DHODB_Fe-S_bind"/>
    <property type="match status" value="1"/>
</dbReference>
<evidence type="ECO:0000313" key="15">
    <source>
        <dbReference type="EMBL" id="OAG28363.1"/>
    </source>
</evidence>
<protein>
    <recommendedName>
        <fullName evidence="11">Dihydroorotate dehydrogenase B (NAD(+)), electron transfer subunit</fullName>
    </recommendedName>
    <alternativeName>
        <fullName evidence="11">Dihydroorotate oxidase B, electron transfer subunit</fullName>
    </alternativeName>
</protein>
<keyword evidence="16" id="KW-1185">Reference proteome</keyword>
<comment type="caution">
    <text evidence="15">The sequence shown here is derived from an EMBL/GenBank/DDBJ whole genome shotgun (WGS) entry which is preliminary data.</text>
</comment>
<feature type="binding site" evidence="11 13">
    <location>
        <position position="233"/>
    </location>
    <ligand>
        <name>[2Fe-2S] cluster</name>
        <dbReference type="ChEBI" id="CHEBI:190135"/>
    </ligand>
</feature>
<dbReference type="InterPro" id="IPR037117">
    <property type="entry name" value="Dihydroorotate_DH_ele_sf"/>
</dbReference>
<evidence type="ECO:0000256" key="8">
    <source>
        <dbReference type="ARBA" id="ARBA00022982"/>
    </source>
</evidence>
<keyword evidence="7 11" id="KW-0665">Pyrimidine biosynthesis</keyword>
<dbReference type="InterPro" id="IPR050353">
    <property type="entry name" value="PyrK_electron_transfer"/>
</dbReference>
<dbReference type="InterPro" id="IPR019480">
    <property type="entry name" value="Dihydroorotate_DH_Fe-S-bd"/>
</dbReference>
<feature type="binding site" evidence="11 13">
    <location>
        <position position="230"/>
    </location>
    <ligand>
        <name>[2Fe-2S] cluster</name>
        <dbReference type="ChEBI" id="CHEBI:190135"/>
    </ligand>
</feature>
<evidence type="ECO:0000256" key="4">
    <source>
        <dbReference type="ARBA" id="ARBA00022714"/>
    </source>
</evidence>
<evidence type="ECO:0000256" key="3">
    <source>
        <dbReference type="ARBA" id="ARBA00022630"/>
    </source>
</evidence>
<reference evidence="15 16" key="1">
    <citation type="submission" date="2016-02" db="EMBL/GenBank/DDBJ databases">
        <title>Draft genome sequence of Thermodesulfatator sp. S606.</title>
        <authorList>
            <person name="Lai Q."/>
            <person name="Cao J."/>
            <person name="Dupont S."/>
            <person name="Shao Z."/>
            <person name="Jebbar M."/>
            <person name="Alain K."/>
        </authorList>
    </citation>
    <scope>NUCLEOTIDE SEQUENCE [LARGE SCALE GENOMIC DNA]</scope>
    <source>
        <strain evidence="15 16">S606</strain>
    </source>
</reference>
<keyword evidence="2 11" id="KW-0813">Transport</keyword>
<feature type="domain" description="FAD-binding FR-type" evidence="14">
    <location>
        <begin position="8"/>
        <end position="104"/>
    </location>
</feature>
<dbReference type="GO" id="GO:0016491">
    <property type="term" value="F:oxidoreductase activity"/>
    <property type="evidence" value="ECO:0007669"/>
    <property type="project" value="InterPro"/>
</dbReference>
<dbReference type="PANTHER" id="PTHR43513">
    <property type="entry name" value="DIHYDROOROTATE DEHYDROGENASE B (NAD(+)), ELECTRON TRANSFER SUBUNIT"/>
    <property type="match status" value="1"/>
</dbReference>
<comment type="cofactor">
    <cofactor evidence="11">
        <name>[2Fe-2S] cluster</name>
        <dbReference type="ChEBI" id="CHEBI:190135"/>
    </cofactor>
    <text evidence="11">Binds 1 [2Fe-2S] cluster per subunit.</text>
</comment>
<comment type="cofactor">
    <cofactor evidence="11 12">
        <name>FAD</name>
        <dbReference type="ChEBI" id="CHEBI:57692"/>
    </cofactor>
    <text evidence="11 12">Binds 1 FAD per subunit.</text>
</comment>
<dbReference type="STRING" id="1795632.TH606_01940"/>